<dbReference type="SUPFAM" id="SSF54427">
    <property type="entry name" value="NTF2-like"/>
    <property type="match status" value="1"/>
</dbReference>
<comment type="caution">
    <text evidence="1">The sequence shown here is derived from an EMBL/GenBank/DDBJ whole genome shotgun (WGS) entry which is preliminary data.</text>
</comment>
<dbReference type="AlphaFoldDB" id="A0A4R8IFN9"/>
<evidence type="ECO:0000313" key="2">
    <source>
        <dbReference type="Proteomes" id="UP000294914"/>
    </source>
</evidence>
<proteinExistence type="predicted"/>
<accession>A0A4R8IFN9</accession>
<dbReference type="OrthoDB" id="5783375at2"/>
<protein>
    <recommendedName>
        <fullName evidence="3">SnoaL-like protein</fullName>
    </recommendedName>
</protein>
<dbReference type="Gene3D" id="3.10.450.50">
    <property type="match status" value="1"/>
</dbReference>
<gene>
    <name evidence="1" type="ORF">EDC23_2548</name>
</gene>
<dbReference type="InterPro" id="IPR032710">
    <property type="entry name" value="NTF2-like_dom_sf"/>
</dbReference>
<evidence type="ECO:0000313" key="1">
    <source>
        <dbReference type="EMBL" id="TDX99335.1"/>
    </source>
</evidence>
<dbReference type="Proteomes" id="UP000294914">
    <property type="component" value="Unassembled WGS sequence"/>
</dbReference>
<name>A0A4R8IFN9_9GAMM</name>
<organism evidence="1 2">
    <name type="scientific">Thiohalophilus thiocyanatoxydans</name>
    <dbReference type="NCBI Taxonomy" id="381308"/>
    <lineage>
        <taxon>Bacteria</taxon>
        <taxon>Pseudomonadati</taxon>
        <taxon>Pseudomonadota</taxon>
        <taxon>Gammaproteobacteria</taxon>
        <taxon>Thiohalomonadales</taxon>
        <taxon>Thiohalophilaceae</taxon>
        <taxon>Thiohalophilus</taxon>
    </lineage>
</organism>
<dbReference type="EMBL" id="SOQX01000008">
    <property type="protein sequence ID" value="TDX99335.1"/>
    <property type="molecule type" value="Genomic_DNA"/>
</dbReference>
<keyword evidence="2" id="KW-1185">Reference proteome</keyword>
<reference evidence="1 2" key="1">
    <citation type="submission" date="2019-03" db="EMBL/GenBank/DDBJ databases">
        <title>Genomic Encyclopedia of Type Strains, Phase IV (KMG-IV): sequencing the most valuable type-strain genomes for metagenomic binning, comparative biology and taxonomic classification.</title>
        <authorList>
            <person name="Goeker M."/>
        </authorList>
    </citation>
    <scope>NUCLEOTIDE SEQUENCE [LARGE SCALE GENOMIC DNA]</scope>
    <source>
        <strain evidence="1 2">DSM 16326</strain>
    </source>
</reference>
<sequence>MSQEEAIYQWLDNMSQSVATQDLEKHMALVSPHVRVYGVPGHETIDYDGWRQRRKNEFEHDLLARLSYKVVRIKTQALRRAAFEVEETLSARNGKAVVLNKDIMLELEPDEQWRVVEEKIRDWEVIESAAQETL</sequence>
<evidence type="ECO:0008006" key="3">
    <source>
        <dbReference type="Google" id="ProtNLM"/>
    </source>
</evidence>
<dbReference type="RefSeq" id="WP_134085077.1">
    <property type="nucleotide sequence ID" value="NZ_SOQX01000008.1"/>
</dbReference>